<sequence length="573" mass="64967">MRLNQNQKTSIKDSLQVDKTTNNATFATFLEDATRAANPGFPPVNKGEEHPPWLPDDEEEDNLDNDKRPPGTASKLHKRLALERQLQHFRRVLMYNRLEVDTDELTNLEAEEVDSKFDTANMNFFQYLWALPQTGKPLTSISVPDTILAMQGKVTSWLFTNKAGIIKKRRRSRCEDLNDVYDVITKHFRSDYQGVVALYMRFDRHTPLGAHVTGLTATALREMLHPSGRNLGDGIIQRHVRDHGGNTDLLSATWFRSGHFSLWITDDFVRNSGVRTDIAPRLIEEESEPKALARKQVKRIHKRYARFGKQDMGFAGTMSNMKAHKNDLTRKVQLACESIAHHVESTSPQGYNVLEMRVHFKHDVGGRLWLLWVTDLDVHMNVSMADRDLSRMASGAANLAEARRRQHLEKLNLHDHPGHTEHGDETVGDRFHRKQKYAINGSQDAQNPSYVEGLQEIRTRGKGSVVIRRRVHMPEAPNFVAVPRLDVGRVPKQVAPRRAKTTRDKQATDVSGGFRLPAITARAENVGSRRVGVGEKPWMQDDDGDVSALASTLKNAKRRHGGRRNSLIKTSPR</sequence>
<organism evidence="2 3">
    <name type="scientific">Pycnococcus provasolii</name>
    <dbReference type="NCBI Taxonomy" id="41880"/>
    <lineage>
        <taxon>Eukaryota</taxon>
        <taxon>Viridiplantae</taxon>
        <taxon>Chlorophyta</taxon>
        <taxon>Pseudoscourfieldiophyceae</taxon>
        <taxon>Pseudoscourfieldiales</taxon>
        <taxon>Pycnococcaceae</taxon>
        <taxon>Pycnococcus</taxon>
    </lineage>
</organism>
<evidence type="ECO:0000313" key="2">
    <source>
        <dbReference type="EMBL" id="GHP11708.1"/>
    </source>
</evidence>
<comment type="caution">
    <text evidence="2">The sequence shown here is derived from an EMBL/GenBank/DDBJ whole genome shotgun (WGS) entry which is preliminary data.</text>
</comment>
<dbReference type="Proteomes" id="UP000660262">
    <property type="component" value="Unassembled WGS sequence"/>
</dbReference>
<keyword evidence="3" id="KW-1185">Reference proteome</keyword>
<dbReference type="EMBL" id="BNJQ01000036">
    <property type="protein sequence ID" value="GHP11708.1"/>
    <property type="molecule type" value="Genomic_DNA"/>
</dbReference>
<reference evidence="2" key="1">
    <citation type="submission" date="2020-10" db="EMBL/GenBank/DDBJ databases">
        <title>Unveiling of a novel bifunctional photoreceptor, Dualchrome1, isolated from a cosmopolitan green alga.</title>
        <authorList>
            <person name="Suzuki S."/>
            <person name="Kawachi M."/>
        </authorList>
    </citation>
    <scope>NUCLEOTIDE SEQUENCE</scope>
    <source>
        <strain evidence="2">NIES 2893</strain>
    </source>
</reference>
<feature type="region of interest" description="Disordered" evidence="1">
    <location>
        <begin position="35"/>
        <end position="76"/>
    </location>
</feature>
<name>A0A830HXJ2_9CHLO</name>
<gene>
    <name evidence="2" type="ORF">PPROV_001043600</name>
</gene>
<proteinExistence type="predicted"/>
<accession>A0A830HXJ2</accession>
<evidence type="ECO:0000256" key="1">
    <source>
        <dbReference type="SAM" id="MobiDB-lite"/>
    </source>
</evidence>
<feature type="region of interest" description="Disordered" evidence="1">
    <location>
        <begin position="554"/>
        <end position="573"/>
    </location>
</feature>
<dbReference type="OrthoDB" id="2021076at2759"/>
<dbReference type="AlphaFoldDB" id="A0A830HXJ2"/>
<evidence type="ECO:0000313" key="3">
    <source>
        <dbReference type="Proteomes" id="UP000660262"/>
    </source>
</evidence>
<protein>
    <submittedName>
        <fullName evidence="2">Uncharacterized protein</fullName>
    </submittedName>
</protein>